<evidence type="ECO:0000313" key="2">
    <source>
        <dbReference type="Proteomes" id="UP000521943"/>
    </source>
</evidence>
<feature type="non-terminal residue" evidence="1">
    <location>
        <position position="55"/>
    </location>
</feature>
<reference evidence="1 2" key="1">
    <citation type="submission" date="2020-07" db="EMBL/GenBank/DDBJ databases">
        <title>Comparative genomics of pyrophilous fungi reveals a link between fire events and developmental genes.</title>
        <authorList>
            <consortium name="DOE Joint Genome Institute"/>
            <person name="Steindorff A.S."/>
            <person name="Carver A."/>
            <person name="Calhoun S."/>
            <person name="Stillman K."/>
            <person name="Liu H."/>
            <person name="Lipzen A."/>
            <person name="Pangilinan J."/>
            <person name="Labutti K."/>
            <person name="Bruns T.D."/>
            <person name="Grigoriev I.V."/>
        </authorList>
    </citation>
    <scope>NUCLEOTIDE SEQUENCE [LARGE SCALE GENOMIC DNA]</scope>
    <source>
        <strain evidence="1 2">CBS 144469</strain>
    </source>
</reference>
<protein>
    <submittedName>
        <fullName evidence="1">Uncharacterized protein</fullName>
    </submittedName>
</protein>
<sequence length="55" mass="6238">TKIDVSFTPDNLNSALAFTDIIDDYVQEEIDLKRFSGPFTQEELEAKIGKFRSSP</sequence>
<feature type="non-terminal residue" evidence="1">
    <location>
        <position position="1"/>
    </location>
</feature>
<organism evidence="1 2">
    <name type="scientific">Ephemerocybe angulata</name>
    <dbReference type="NCBI Taxonomy" id="980116"/>
    <lineage>
        <taxon>Eukaryota</taxon>
        <taxon>Fungi</taxon>
        <taxon>Dikarya</taxon>
        <taxon>Basidiomycota</taxon>
        <taxon>Agaricomycotina</taxon>
        <taxon>Agaricomycetes</taxon>
        <taxon>Agaricomycetidae</taxon>
        <taxon>Agaricales</taxon>
        <taxon>Agaricineae</taxon>
        <taxon>Psathyrellaceae</taxon>
        <taxon>Ephemerocybe</taxon>
    </lineage>
</organism>
<name>A0A8H6M3T7_9AGAR</name>
<dbReference type="AlphaFoldDB" id="A0A8H6M3T7"/>
<evidence type="ECO:0000313" key="1">
    <source>
        <dbReference type="EMBL" id="KAF6752119.1"/>
    </source>
</evidence>
<keyword evidence="2" id="KW-1185">Reference proteome</keyword>
<gene>
    <name evidence="1" type="ORF">DFP72DRAFT_762949</name>
</gene>
<dbReference type="EMBL" id="JACGCI010000046">
    <property type="protein sequence ID" value="KAF6752119.1"/>
    <property type="molecule type" value="Genomic_DNA"/>
</dbReference>
<comment type="caution">
    <text evidence="1">The sequence shown here is derived from an EMBL/GenBank/DDBJ whole genome shotgun (WGS) entry which is preliminary data.</text>
</comment>
<proteinExistence type="predicted"/>
<dbReference type="OrthoDB" id="3248529at2759"/>
<accession>A0A8H6M3T7</accession>
<dbReference type="Proteomes" id="UP000521943">
    <property type="component" value="Unassembled WGS sequence"/>
</dbReference>